<dbReference type="EMBL" id="GBXM01073920">
    <property type="protein sequence ID" value="JAH34657.1"/>
    <property type="molecule type" value="Transcribed_RNA"/>
</dbReference>
<name>A0A0E9S0D9_ANGAN</name>
<reference evidence="1" key="1">
    <citation type="submission" date="2014-11" db="EMBL/GenBank/DDBJ databases">
        <authorList>
            <person name="Amaro Gonzalez C."/>
        </authorList>
    </citation>
    <scope>NUCLEOTIDE SEQUENCE</scope>
</reference>
<protein>
    <submittedName>
        <fullName evidence="1">Uncharacterized protein</fullName>
    </submittedName>
</protein>
<sequence>MVRILWSSTVEVFLGFPGPLQLLSSRSS</sequence>
<organism evidence="1">
    <name type="scientific">Anguilla anguilla</name>
    <name type="common">European freshwater eel</name>
    <name type="synonym">Muraena anguilla</name>
    <dbReference type="NCBI Taxonomy" id="7936"/>
    <lineage>
        <taxon>Eukaryota</taxon>
        <taxon>Metazoa</taxon>
        <taxon>Chordata</taxon>
        <taxon>Craniata</taxon>
        <taxon>Vertebrata</taxon>
        <taxon>Euteleostomi</taxon>
        <taxon>Actinopterygii</taxon>
        <taxon>Neopterygii</taxon>
        <taxon>Teleostei</taxon>
        <taxon>Anguilliformes</taxon>
        <taxon>Anguillidae</taxon>
        <taxon>Anguilla</taxon>
    </lineage>
</organism>
<accession>A0A0E9S0D9</accession>
<dbReference type="AlphaFoldDB" id="A0A0E9S0D9"/>
<reference evidence="1" key="2">
    <citation type="journal article" date="2015" name="Fish Shellfish Immunol.">
        <title>Early steps in the European eel (Anguilla anguilla)-Vibrio vulnificus interaction in the gills: Role of the RtxA13 toxin.</title>
        <authorList>
            <person name="Callol A."/>
            <person name="Pajuelo D."/>
            <person name="Ebbesson L."/>
            <person name="Teles M."/>
            <person name="MacKenzie S."/>
            <person name="Amaro C."/>
        </authorList>
    </citation>
    <scope>NUCLEOTIDE SEQUENCE</scope>
</reference>
<evidence type="ECO:0000313" key="1">
    <source>
        <dbReference type="EMBL" id="JAH34657.1"/>
    </source>
</evidence>
<proteinExistence type="predicted"/>